<dbReference type="EMBL" id="JALJOU010000002">
    <property type="protein sequence ID" value="KAK9845906.1"/>
    <property type="molecule type" value="Genomic_DNA"/>
</dbReference>
<sequence length="257" mass="27794">MGRNPEHEMKQRLRAERALVSSKSEKLSNTRQRRSRMAICSWQRDRLPFPRAAAINLIMLHAPPAYWGTEAITERAMRTWSTFDTDPVDDDALQAWMLELNALDLDSVNDNLDKIVAPTANVGDTIQHGASADNGVLDQSTASTVVGANHLRDVPLDRGDYGQGDMHKRTRTVSAPPKVLARPALYHLFAISEQPDVSEAPATALPGADANAGGQTKDKRGLRKGLNCVKLGIARVVHAACRPFACCSGSGAAAVHG</sequence>
<gene>
    <name evidence="2" type="ORF">WJX81_005708</name>
</gene>
<name>A0AAW1SJP0_9CHLO</name>
<protein>
    <submittedName>
        <fullName evidence="2">Uncharacterized protein</fullName>
    </submittedName>
</protein>
<feature type="region of interest" description="Disordered" evidence="1">
    <location>
        <begin position="1"/>
        <end position="31"/>
    </location>
</feature>
<keyword evidence="3" id="KW-1185">Reference proteome</keyword>
<dbReference type="Proteomes" id="UP001445335">
    <property type="component" value="Unassembled WGS sequence"/>
</dbReference>
<proteinExistence type="predicted"/>
<evidence type="ECO:0000313" key="3">
    <source>
        <dbReference type="Proteomes" id="UP001445335"/>
    </source>
</evidence>
<comment type="caution">
    <text evidence="2">The sequence shown here is derived from an EMBL/GenBank/DDBJ whole genome shotgun (WGS) entry which is preliminary data.</text>
</comment>
<dbReference type="AlphaFoldDB" id="A0AAW1SJP0"/>
<accession>A0AAW1SJP0</accession>
<feature type="region of interest" description="Disordered" evidence="1">
    <location>
        <begin position="200"/>
        <end position="219"/>
    </location>
</feature>
<feature type="compositionally biased region" description="Basic and acidic residues" evidence="1">
    <location>
        <begin position="1"/>
        <end position="28"/>
    </location>
</feature>
<reference evidence="2 3" key="1">
    <citation type="journal article" date="2024" name="Nat. Commun.">
        <title>Phylogenomics reveals the evolutionary origins of lichenization in chlorophyte algae.</title>
        <authorList>
            <person name="Puginier C."/>
            <person name="Libourel C."/>
            <person name="Otte J."/>
            <person name="Skaloud P."/>
            <person name="Haon M."/>
            <person name="Grisel S."/>
            <person name="Petersen M."/>
            <person name="Berrin J.G."/>
            <person name="Delaux P.M."/>
            <person name="Dal Grande F."/>
            <person name="Keller J."/>
        </authorList>
    </citation>
    <scope>NUCLEOTIDE SEQUENCE [LARGE SCALE GENOMIC DNA]</scope>
    <source>
        <strain evidence="2 3">SAG 245.80</strain>
    </source>
</reference>
<evidence type="ECO:0000313" key="2">
    <source>
        <dbReference type="EMBL" id="KAK9845906.1"/>
    </source>
</evidence>
<evidence type="ECO:0000256" key="1">
    <source>
        <dbReference type="SAM" id="MobiDB-lite"/>
    </source>
</evidence>
<organism evidence="2 3">
    <name type="scientific">Elliptochloris bilobata</name>
    <dbReference type="NCBI Taxonomy" id="381761"/>
    <lineage>
        <taxon>Eukaryota</taxon>
        <taxon>Viridiplantae</taxon>
        <taxon>Chlorophyta</taxon>
        <taxon>core chlorophytes</taxon>
        <taxon>Trebouxiophyceae</taxon>
        <taxon>Trebouxiophyceae incertae sedis</taxon>
        <taxon>Elliptochloris clade</taxon>
        <taxon>Elliptochloris</taxon>
    </lineage>
</organism>